<evidence type="ECO:0000313" key="3">
    <source>
        <dbReference type="Proteomes" id="UP000887565"/>
    </source>
</evidence>
<keyword evidence="2" id="KW-0812">Transmembrane</keyword>
<evidence type="ECO:0000313" key="4">
    <source>
        <dbReference type="WBParaSite" id="nRc.2.0.1.t37464-RA"/>
    </source>
</evidence>
<dbReference type="AlphaFoldDB" id="A0A915KHS4"/>
<dbReference type="WBParaSite" id="nRc.2.0.1.t37464-RA">
    <property type="protein sequence ID" value="nRc.2.0.1.t37464-RA"/>
    <property type="gene ID" value="nRc.2.0.1.g37464"/>
</dbReference>
<feature type="transmembrane region" description="Helical" evidence="2">
    <location>
        <begin position="99"/>
        <end position="120"/>
    </location>
</feature>
<keyword evidence="3" id="KW-1185">Reference proteome</keyword>
<evidence type="ECO:0000256" key="2">
    <source>
        <dbReference type="SAM" id="Phobius"/>
    </source>
</evidence>
<feature type="compositionally biased region" description="Low complexity" evidence="1">
    <location>
        <begin position="23"/>
        <end position="58"/>
    </location>
</feature>
<proteinExistence type="predicted"/>
<feature type="region of interest" description="Disordered" evidence="1">
    <location>
        <begin position="1"/>
        <end position="58"/>
    </location>
</feature>
<evidence type="ECO:0000256" key="1">
    <source>
        <dbReference type="SAM" id="MobiDB-lite"/>
    </source>
</evidence>
<reference evidence="4" key="1">
    <citation type="submission" date="2022-11" db="UniProtKB">
        <authorList>
            <consortium name="WormBaseParasite"/>
        </authorList>
    </citation>
    <scope>IDENTIFICATION</scope>
</reference>
<accession>A0A915KHS4</accession>
<protein>
    <submittedName>
        <fullName evidence="4">Uncharacterized protein</fullName>
    </submittedName>
</protein>
<organism evidence="3 4">
    <name type="scientific">Romanomermis culicivorax</name>
    <name type="common">Nematode worm</name>
    <dbReference type="NCBI Taxonomy" id="13658"/>
    <lineage>
        <taxon>Eukaryota</taxon>
        <taxon>Metazoa</taxon>
        <taxon>Ecdysozoa</taxon>
        <taxon>Nematoda</taxon>
        <taxon>Enoplea</taxon>
        <taxon>Dorylaimia</taxon>
        <taxon>Mermithida</taxon>
        <taxon>Mermithoidea</taxon>
        <taxon>Mermithidae</taxon>
        <taxon>Romanomermis</taxon>
    </lineage>
</organism>
<name>A0A915KHS4_ROMCU</name>
<sequence>MKGSRATGIGKAAQDGGKISQVGKGSQAGKASQGKASAAAVASQGPKRGRSATSAMSGRSAASGSAAVSVMSILNMGELRKGPGYHERLRRNRYAKKRCLICCMIGFLVFIAVIVAGLTLRGEPVTISYVLPTRTMPRRITTTDIVELLTIFALKNLEDLGKNDLKKNSYSIGFLQTTELTSPPPDPKFVVDDLTTKCRDQYGPCFYYAKRYVDNCFKAKCSSTRFTRRETIFYDNLSSAPYVSAARRMFFVMQTEDDKMAVDVSDGQPCRDPAVTDVETGVCMSGVCTLPKPSEPAIARHIEYYDTNFKPLDAGWESDVNFGNDSCVDWLDGKPAPPLEKNCISGSQCRPFVVRLRRCTNPHFGGTPCTTTQRGEVAHWFDAPIYLKRCTGCSESLAPVECIESKEVTESCSGALSLFKTKNRKIVEGEYARCCLPRGLGVNTPGSFVTQMDGACYSGACYPWTG</sequence>
<dbReference type="Proteomes" id="UP000887565">
    <property type="component" value="Unplaced"/>
</dbReference>
<keyword evidence="2" id="KW-1133">Transmembrane helix</keyword>
<keyword evidence="2" id="KW-0472">Membrane</keyword>